<dbReference type="Proteomes" id="UP001567538">
    <property type="component" value="Unassembled WGS sequence"/>
</dbReference>
<comment type="caution">
    <text evidence="2">The sequence shown here is derived from an EMBL/GenBank/DDBJ whole genome shotgun (WGS) entry which is preliminary data.</text>
</comment>
<organism evidence="2 3">
    <name type="scientific">Salvia divinorum</name>
    <name type="common">Maria pastora</name>
    <name type="synonym">Diviner's sage</name>
    <dbReference type="NCBI Taxonomy" id="28513"/>
    <lineage>
        <taxon>Eukaryota</taxon>
        <taxon>Viridiplantae</taxon>
        <taxon>Streptophyta</taxon>
        <taxon>Embryophyta</taxon>
        <taxon>Tracheophyta</taxon>
        <taxon>Spermatophyta</taxon>
        <taxon>Magnoliopsida</taxon>
        <taxon>eudicotyledons</taxon>
        <taxon>Gunneridae</taxon>
        <taxon>Pentapetalae</taxon>
        <taxon>asterids</taxon>
        <taxon>lamiids</taxon>
        <taxon>Lamiales</taxon>
        <taxon>Lamiaceae</taxon>
        <taxon>Nepetoideae</taxon>
        <taxon>Mentheae</taxon>
        <taxon>Salviinae</taxon>
        <taxon>Salvia</taxon>
        <taxon>Salvia subgen. Calosphace</taxon>
    </lineage>
</organism>
<keyword evidence="1" id="KW-0472">Membrane</keyword>
<proteinExistence type="predicted"/>
<accession>A0ABD1H9V1</accession>
<dbReference type="EMBL" id="JBEAFC010000006">
    <property type="protein sequence ID" value="KAL1551904.1"/>
    <property type="molecule type" value="Genomic_DNA"/>
</dbReference>
<evidence type="ECO:0000256" key="1">
    <source>
        <dbReference type="SAM" id="Phobius"/>
    </source>
</evidence>
<keyword evidence="1" id="KW-0812">Transmembrane</keyword>
<dbReference type="AlphaFoldDB" id="A0ABD1H9V1"/>
<sequence length="88" mass="9904">MAVYVSRKKKQRKSDGNELGFVEKIMVKVPAAIFMLAFIYIWSSSTTILSGDIVHVCTGHGVGVRIRQHAKEGSCLRAGDFRRLEIYM</sequence>
<reference evidence="2 3" key="1">
    <citation type="submission" date="2024-06" db="EMBL/GenBank/DDBJ databases">
        <title>A chromosome level genome sequence of Diviner's sage (Salvia divinorum).</title>
        <authorList>
            <person name="Ford S.A."/>
            <person name="Ro D.-K."/>
            <person name="Ness R.W."/>
            <person name="Phillips M.A."/>
        </authorList>
    </citation>
    <scope>NUCLEOTIDE SEQUENCE [LARGE SCALE GENOMIC DNA]</scope>
    <source>
        <strain evidence="2">SAF-2024a</strain>
        <tissue evidence="2">Leaf</tissue>
    </source>
</reference>
<evidence type="ECO:0000313" key="2">
    <source>
        <dbReference type="EMBL" id="KAL1551904.1"/>
    </source>
</evidence>
<name>A0ABD1H9V1_SALDI</name>
<keyword evidence="1" id="KW-1133">Transmembrane helix</keyword>
<gene>
    <name evidence="2" type="ORF">AAHA92_12772</name>
</gene>
<protein>
    <submittedName>
        <fullName evidence="2">Xyloglucan-specific galacturonosyltransferase 1-like</fullName>
    </submittedName>
</protein>
<evidence type="ECO:0000313" key="3">
    <source>
        <dbReference type="Proteomes" id="UP001567538"/>
    </source>
</evidence>
<feature type="transmembrane region" description="Helical" evidence="1">
    <location>
        <begin position="21"/>
        <end position="42"/>
    </location>
</feature>
<keyword evidence="3" id="KW-1185">Reference proteome</keyword>